<dbReference type="EMBL" id="CP041217">
    <property type="protein sequence ID" value="QDH20227.1"/>
    <property type="molecule type" value="Genomic_DNA"/>
</dbReference>
<dbReference type="Proteomes" id="UP000316968">
    <property type="component" value="Chromosome"/>
</dbReference>
<evidence type="ECO:0000313" key="3">
    <source>
        <dbReference type="Proteomes" id="UP000316968"/>
    </source>
</evidence>
<sequence>MFLMDKINREWKINAGRGSGRMAKNNQASWLRRAFMIVLGLVLIASSAAWPVGVNRASAQLGQSWVNYSNSQYGMLEDVDYGNGVWVAVGQNGTVIRSTDAVRWERVQGIENGQGALEGRSFYGIQYLNGIWIAVGESGIIYTSTDGQAWINRHQSNNGPALRAISLGKNEGGGPLYVAVGEGEEYFTSANGLNWNAGFLSSNWGLTDIAYGNGRFLAISDQQPGELTTVFESVYGEPFTDTTEFPERVSSLIFTDDQFAATSANSNRIYFAANGLNWTSEEVGPDSQFYHFRDADYDSTLDELTLIGRGLNEQGLAYGRIGNNGWVTEEINSFNLLNAVAINSTNAVAVGNNGSLFVKGVKPSTDNTLLSLELSGATLTDGAFASDRFSYLASAESRATSVTVTARTNYEGAALEINGFKATSGQAFPVALNGPGQVTAVSIKVTPQDPSASPQVYTVNIQQKDDSGLSALTMDKGMLYPAFSNTRMNYRAEVNSEVDTVRITPTAVNTESDIRLTINDGPEVQAASGVSSEIPLREGENQIAIKVTSPFTNVPNPKIYFIYVFREPSAYLQNLEVDAGELRPVFKRDVNEYNVYVTPDTNKIEIRPTAESERAVITVNGQQTVSGSVYTAQLQEGPNDIRIVVTNDSLPPARMKSGEANVLAVQNQQVYTVVVHRAAREPNARLANLAIDPGTLAPAFDPERTDYTATVTNDVYNLEVAASAIDPEAVVTVRGSAIEEGSARIVPLTVGANEIDVVVNAGGETTRTYKITVTRQAAAVDPGPGPVIPIPDFTPTPTPTPTTPAPTTPTTPADGLEVIVNGQPTTIVATGGTSQSNGQTVFTATIDTARLAAQLTSGGANQSVIIPVRTQADRVIATLTGEAVNLLGSNQATLRLETPLGNYTLPSSQLRLSAAAGTLGTPADSADLDVNITIQASGADVQNALSQAAASEGFTSVSTPLDFMITASNGERNVEVNNFTQYVEREIPIPAGIDPNRITTGVVIEPNGTVRHVPTAVTQTGGTYYAEVNSLTNSSYVLIWNPEQFADVAGKWSQSAVNDMASRLVVNGVGEDRFNPEGAVTRAEFAAILVRALGLPGTLQTAGFSDVASGQWYAEAAATADQYGLIAGYPDGTFRPNATITRQEAFTVLNRAAQIAPLRLPGTGSELGSYRDRADVADWATDAAESLLAAGLVEGSGGWLRPEATLSRAESAAVAQRLLRQASLIDQ</sequence>
<dbReference type="InterPro" id="IPR001119">
    <property type="entry name" value="SLH_dom"/>
</dbReference>
<dbReference type="Pfam" id="PF00395">
    <property type="entry name" value="SLH"/>
    <property type="match status" value="3"/>
</dbReference>
<feature type="domain" description="SLH" evidence="1">
    <location>
        <begin position="1040"/>
        <end position="1099"/>
    </location>
</feature>
<keyword evidence="3" id="KW-1185">Reference proteome</keyword>
<dbReference type="KEGG" id="saca:FFV09_04750"/>
<dbReference type="InterPro" id="IPR051465">
    <property type="entry name" value="Cell_Envelope_Struct_Comp"/>
</dbReference>
<feature type="domain" description="SLH" evidence="1">
    <location>
        <begin position="1167"/>
        <end position="1227"/>
    </location>
</feature>
<dbReference type="Pfam" id="PF12733">
    <property type="entry name" value="Cadherin-like"/>
    <property type="match status" value="4"/>
</dbReference>
<gene>
    <name evidence="2" type="ORF">FFV09_04750</name>
</gene>
<organism evidence="2 3">
    <name type="scientific">Saccharibacillus brassicae</name>
    <dbReference type="NCBI Taxonomy" id="2583377"/>
    <lineage>
        <taxon>Bacteria</taxon>
        <taxon>Bacillati</taxon>
        <taxon>Bacillota</taxon>
        <taxon>Bacilli</taxon>
        <taxon>Bacillales</taxon>
        <taxon>Paenibacillaceae</taxon>
        <taxon>Saccharibacillus</taxon>
    </lineage>
</organism>
<name>A0A4Y6UVF2_SACBS</name>
<dbReference type="InterPro" id="IPR036278">
    <property type="entry name" value="Sialidase_sf"/>
</dbReference>
<proteinExistence type="predicted"/>
<dbReference type="PROSITE" id="PS51272">
    <property type="entry name" value="SLH"/>
    <property type="match status" value="3"/>
</dbReference>
<protein>
    <recommendedName>
        <fullName evidence="1">SLH domain-containing protein</fullName>
    </recommendedName>
</protein>
<accession>A0A4Y6UVF2</accession>
<dbReference type="AlphaFoldDB" id="A0A4Y6UVF2"/>
<dbReference type="OrthoDB" id="663332at2"/>
<feature type="domain" description="SLH" evidence="1">
    <location>
        <begin position="1100"/>
        <end position="1163"/>
    </location>
</feature>
<dbReference type="RefSeq" id="WP_141446613.1">
    <property type="nucleotide sequence ID" value="NZ_CP041217.1"/>
</dbReference>
<dbReference type="InterPro" id="IPR025883">
    <property type="entry name" value="Cadherin-like_domain"/>
</dbReference>
<evidence type="ECO:0000313" key="2">
    <source>
        <dbReference type="EMBL" id="QDH20227.1"/>
    </source>
</evidence>
<evidence type="ECO:0000259" key="1">
    <source>
        <dbReference type="PROSITE" id="PS51272"/>
    </source>
</evidence>
<dbReference type="SUPFAM" id="SSF50939">
    <property type="entry name" value="Sialidases"/>
    <property type="match status" value="1"/>
</dbReference>
<reference evidence="2 3" key="1">
    <citation type="submission" date="2019-06" db="EMBL/GenBank/DDBJ databases">
        <title>Saccharibacillus brassicae sp. nov., an endophytic bacterium isolated from Chinese cabbage seeds (Brassica pekinensis).</title>
        <authorList>
            <person name="Jiang L."/>
            <person name="Lee J."/>
            <person name="Kim S.W."/>
        </authorList>
    </citation>
    <scope>NUCLEOTIDE SEQUENCE [LARGE SCALE GENOMIC DNA]</scope>
    <source>
        <strain evidence="3">KCTC 43072 / ATSA2</strain>
    </source>
</reference>
<dbReference type="PANTHER" id="PTHR43308">
    <property type="entry name" value="OUTER MEMBRANE PROTEIN ALPHA-RELATED"/>
    <property type="match status" value="1"/>
</dbReference>